<accession>A0ABN9LZK1</accession>
<evidence type="ECO:0000256" key="3">
    <source>
        <dbReference type="ARBA" id="ARBA00022741"/>
    </source>
</evidence>
<dbReference type="PANTHER" id="PTHR24058">
    <property type="entry name" value="DUAL SPECIFICITY PROTEIN KINASE"/>
    <property type="match status" value="1"/>
</dbReference>
<sequence length="725" mass="84258">MSHDDTRINFLDTMVILQSDGSISTDLYTKSTDRNSLLHFTSFHPPATKKSVPKSQFQRVSKIVSDGELRPLRLQEMTTKFSERGYPSSVLEQAASPSPPRPNRATNRSPFIHTYHPFAYILHRSIRQNWHLLSKAYPQVPEFQNPFLPSFKRPSNLKDSLPKTDQLLSISSIMVSTSVHHKAQPSAYTYGTPPIMTRKSSKDSYWTQNRSWHFLLRQRVSKVKSVMTILQSTTDYYQVIEELGRGTFGKVVKARKIETGQLVAIKMIHNDQIRSPVIKNEIKLLSFIRQSALDEAHLVRFFEHFHIRDTFYMVFELLQKNLYEYQKEIRFAAIPLRHIRTITTQVLEALSKLKELSIIHADLKPENIVLVDQVRCPFRIKVIDFGSASILSEIKHVKEPYIQSRFYRAPEILLGLPFCEKLDMWSLGCIIAELHFGYPLYPGNNEYDQIRYICQTQGLPDDYLLNVASKALFFFKQNVDTKGKILWRIKTEEEYQLATKVKPLERRKCILNSLDQIESLYTTMFHYPVLEVLAERYDHKNMVDLMKRMLSWDSKRRINPTIAIKHPFISLQHLKIHHKNTKYYQMSKQCQDKATKPEQTPGDHQGLQLPNYFQSQIKDSTDGEELEKMIERMNCLHFDKSPEEAPAHKEAAGHADLPHDIHDPPCHIKPLHPESRQEIVVTQLDNYHMPKTTFKALHLSPSNSNIEEQRTSEKLEASATCRLAH</sequence>
<evidence type="ECO:0000256" key="7">
    <source>
        <dbReference type="SAM" id="MobiDB-lite"/>
    </source>
</evidence>
<evidence type="ECO:0000256" key="1">
    <source>
        <dbReference type="ARBA" id="ARBA00022527"/>
    </source>
</evidence>
<evidence type="ECO:0000256" key="6">
    <source>
        <dbReference type="PROSITE-ProRule" id="PRU10141"/>
    </source>
</evidence>
<keyword evidence="2" id="KW-0808">Transferase</keyword>
<dbReference type="PROSITE" id="PS50011">
    <property type="entry name" value="PROTEIN_KINASE_DOM"/>
    <property type="match status" value="1"/>
</dbReference>
<keyword evidence="4" id="KW-0418">Kinase</keyword>
<dbReference type="PROSITE" id="PS00108">
    <property type="entry name" value="PROTEIN_KINASE_ST"/>
    <property type="match status" value="1"/>
</dbReference>
<evidence type="ECO:0000256" key="2">
    <source>
        <dbReference type="ARBA" id="ARBA00022679"/>
    </source>
</evidence>
<reference evidence="9" key="1">
    <citation type="submission" date="2023-07" db="EMBL/GenBank/DDBJ databases">
        <authorList>
            <person name="Stuckert A."/>
        </authorList>
    </citation>
    <scope>NUCLEOTIDE SEQUENCE</scope>
</reference>
<feature type="domain" description="Protein kinase" evidence="8">
    <location>
        <begin position="237"/>
        <end position="569"/>
    </location>
</feature>
<dbReference type="InterPro" id="IPR000719">
    <property type="entry name" value="Prot_kinase_dom"/>
</dbReference>
<dbReference type="SUPFAM" id="SSF56112">
    <property type="entry name" value="Protein kinase-like (PK-like)"/>
    <property type="match status" value="1"/>
</dbReference>
<dbReference type="Proteomes" id="UP001176940">
    <property type="component" value="Unassembled WGS sequence"/>
</dbReference>
<dbReference type="PANTHER" id="PTHR24058:SF46">
    <property type="entry name" value="HOMEODOMAIN-INTERACTING PROTEIN KINASE 4"/>
    <property type="match status" value="1"/>
</dbReference>
<dbReference type="InterPro" id="IPR050494">
    <property type="entry name" value="Ser_Thr_dual-spec_kinase"/>
</dbReference>
<evidence type="ECO:0000256" key="5">
    <source>
        <dbReference type="ARBA" id="ARBA00022840"/>
    </source>
</evidence>
<dbReference type="InterPro" id="IPR008271">
    <property type="entry name" value="Ser/Thr_kinase_AS"/>
</dbReference>
<keyword evidence="5 6" id="KW-0067">ATP-binding</keyword>
<gene>
    <name evidence="9" type="ORF">RIMI_LOCUS12813889</name>
</gene>
<feature type="region of interest" description="Disordered" evidence="7">
    <location>
        <begin position="85"/>
        <end position="109"/>
    </location>
</feature>
<dbReference type="Pfam" id="PF26215">
    <property type="entry name" value="HTH_animal"/>
    <property type="match status" value="1"/>
</dbReference>
<dbReference type="Gene3D" id="1.10.510.10">
    <property type="entry name" value="Transferase(Phosphotransferase) domain 1"/>
    <property type="match status" value="1"/>
</dbReference>
<dbReference type="Pfam" id="PF00069">
    <property type="entry name" value="Pkinase"/>
    <property type="match status" value="1"/>
</dbReference>
<comment type="caution">
    <text evidence="9">The sequence shown here is derived from an EMBL/GenBank/DDBJ whole genome shotgun (WGS) entry which is preliminary data.</text>
</comment>
<dbReference type="SMART" id="SM00220">
    <property type="entry name" value="S_TKc"/>
    <property type="match status" value="1"/>
</dbReference>
<name>A0ABN9LZK1_9NEOB</name>
<evidence type="ECO:0000313" key="9">
    <source>
        <dbReference type="EMBL" id="CAJ0949949.1"/>
    </source>
</evidence>
<keyword evidence="3 6" id="KW-0547">Nucleotide-binding</keyword>
<dbReference type="InterPro" id="IPR011009">
    <property type="entry name" value="Kinase-like_dom_sf"/>
</dbReference>
<dbReference type="EMBL" id="CAUEEQ010030888">
    <property type="protein sequence ID" value="CAJ0949949.1"/>
    <property type="molecule type" value="Genomic_DNA"/>
</dbReference>
<keyword evidence="1" id="KW-0723">Serine/threonine-protein kinase</keyword>
<protein>
    <recommendedName>
        <fullName evidence="8">Protein kinase domain-containing protein</fullName>
    </recommendedName>
</protein>
<dbReference type="InterPro" id="IPR017441">
    <property type="entry name" value="Protein_kinase_ATP_BS"/>
</dbReference>
<organism evidence="9 10">
    <name type="scientific">Ranitomeya imitator</name>
    <name type="common">mimic poison frog</name>
    <dbReference type="NCBI Taxonomy" id="111125"/>
    <lineage>
        <taxon>Eukaryota</taxon>
        <taxon>Metazoa</taxon>
        <taxon>Chordata</taxon>
        <taxon>Craniata</taxon>
        <taxon>Vertebrata</taxon>
        <taxon>Euteleostomi</taxon>
        <taxon>Amphibia</taxon>
        <taxon>Batrachia</taxon>
        <taxon>Anura</taxon>
        <taxon>Neobatrachia</taxon>
        <taxon>Hyloidea</taxon>
        <taxon>Dendrobatidae</taxon>
        <taxon>Dendrobatinae</taxon>
        <taxon>Ranitomeya</taxon>
    </lineage>
</organism>
<evidence type="ECO:0000259" key="8">
    <source>
        <dbReference type="PROSITE" id="PS50011"/>
    </source>
</evidence>
<feature type="region of interest" description="Disordered" evidence="7">
    <location>
        <begin position="642"/>
        <end position="666"/>
    </location>
</feature>
<proteinExistence type="predicted"/>
<evidence type="ECO:0000313" key="10">
    <source>
        <dbReference type="Proteomes" id="UP001176940"/>
    </source>
</evidence>
<keyword evidence="10" id="KW-1185">Reference proteome</keyword>
<dbReference type="Gene3D" id="3.30.200.20">
    <property type="entry name" value="Phosphorylase Kinase, domain 1"/>
    <property type="match status" value="1"/>
</dbReference>
<feature type="binding site" evidence="6">
    <location>
        <position position="266"/>
    </location>
    <ligand>
        <name>ATP</name>
        <dbReference type="ChEBI" id="CHEBI:30616"/>
    </ligand>
</feature>
<dbReference type="InterPro" id="IPR058912">
    <property type="entry name" value="HTH_animal"/>
</dbReference>
<dbReference type="PROSITE" id="PS00107">
    <property type="entry name" value="PROTEIN_KINASE_ATP"/>
    <property type="match status" value="1"/>
</dbReference>
<evidence type="ECO:0000256" key="4">
    <source>
        <dbReference type="ARBA" id="ARBA00022777"/>
    </source>
</evidence>